<protein>
    <recommendedName>
        <fullName evidence="4">Methyltransferase domain-containing protein</fullName>
    </recommendedName>
</protein>
<comment type="caution">
    <text evidence="2">The sequence shown here is derived from an EMBL/GenBank/DDBJ whole genome shotgun (WGS) entry which is preliminary data.</text>
</comment>
<dbReference type="Proteomes" id="UP000286045">
    <property type="component" value="Unassembled WGS sequence"/>
</dbReference>
<evidence type="ECO:0000313" key="3">
    <source>
        <dbReference type="Proteomes" id="UP000286045"/>
    </source>
</evidence>
<dbReference type="PANTHER" id="PTHR43591:SF24">
    <property type="entry name" value="2-METHOXY-6-POLYPRENYL-1,4-BENZOQUINOL METHYLASE, MITOCHONDRIAL"/>
    <property type="match status" value="1"/>
</dbReference>
<dbReference type="CDD" id="cd02440">
    <property type="entry name" value="AdoMet_MTases"/>
    <property type="match status" value="1"/>
</dbReference>
<dbReference type="Pfam" id="PF13489">
    <property type="entry name" value="Methyltransf_23"/>
    <property type="match status" value="1"/>
</dbReference>
<reference evidence="2 3" key="1">
    <citation type="submission" date="2018-12" db="EMBL/GenBank/DDBJ databases">
        <title>Draft genome sequence of Xylaria grammica IHI A82.</title>
        <authorList>
            <person name="Buettner E."/>
            <person name="Kellner H."/>
        </authorList>
    </citation>
    <scope>NUCLEOTIDE SEQUENCE [LARGE SCALE GENOMIC DNA]</scope>
    <source>
        <strain evidence="2 3">IHI A82</strain>
    </source>
</reference>
<dbReference type="AlphaFoldDB" id="A0A439DK90"/>
<dbReference type="Gene3D" id="3.40.50.150">
    <property type="entry name" value="Vaccinia Virus protein VP39"/>
    <property type="match status" value="1"/>
</dbReference>
<sequence>MASTQGTSDWITERTSMSLETGAADRHPWEGGRRYHTYREGRYSLPNDEIEQQREELMHILVMDILEQQLFLAPMAEPPKKVMDLATGIGLWAIEMGDRFPDADILGLDLSPIQPTSVPPNVTFQVDDVEDTWAWRVQVHDNDYDFIHMREASAYMRSTPTVIESVIAHLKPGGWLELQEFHWLAEKEDGTIDPSIPVNRYMDHMMSAAETSEGRKIPILPEMGDIMKQAGFVDVRKKTYRVPYGTWPTDPVARRRGAVLSVNAELLLPTSDKVLGYIGVTPEQAEALYTDCIKMFHDSSIHCFATYYVWYGRKPEEPAENPGADR</sequence>
<gene>
    <name evidence="2" type="ORF">EKO27_g275</name>
</gene>
<dbReference type="GO" id="GO:0008168">
    <property type="term" value="F:methyltransferase activity"/>
    <property type="evidence" value="ECO:0007669"/>
    <property type="project" value="TreeGrafter"/>
</dbReference>
<comment type="similarity">
    <text evidence="1">Belongs to the methyltransferase superfamily. LaeA methyltransferase family.</text>
</comment>
<proteinExistence type="inferred from homology"/>
<dbReference type="EMBL" id="RYZI01000003">
    <property type="protein sequence ID" value="RWA14793.1"/>
    <property type="molecule type" value="Genomic_DNA"/>
</dbReference>
<name>A0A439DK90_9PEZI</name>
<dbReference type="PANTHER" id="PTHR43591">
    <property type="entry name" value="METHYLTRANSFERASE"/>
    <property type="match status" value="1"/>
</dbReference>
<dbReference type="InterPro" id="IPR029063">
    <property type="entry name" value="SAM-dependent_MTases_sf"/>
</dbReference>
<evidence type="ECO:0008006" key="4">
    <source>
        <dbReference type="Google" id="ProtNLM"/>
    </source>
</evidence>
<keyword evidence="3" id="KW-1185">Reference proteome</keyword>
<evidence type="ECO:0000313" key="2">
    <source>
        <dbReference type="EMBL" id="RWA14793.1"/>
    </source>
</evidence>
<organism evidence="2 3">
    <name type="scientific">Xylaria grammica</name>
    <dbReference type="NCBI Taxonomy" id="363999"/>
    <lineage>
        <taxon>Eukaryota</taxon>
        <taxon>Fungi</taxon>
        <taxon>Dikarya</taxon>
        <taxon>Ascomycota</taxon>
        <taxon>Pezizomycotina</taxon>
        <taxon>Sordariomycetes</taxon>
        <taxon>Xylariomycetidae</taxon>
        <taxon>Xylariales</taxon>
        <taxon>Xylariaceae</taxon>
        <taxon>Xylaria</taxon>
    </lineage>
</organism>
<accession>A0A439DK90</accession>
<dbReference type="SUPFAM" id="SSF53335">
    <property type="entry name" value="S-adenosyl-L-methionine-dependent methyltransferases"/>
    <property type="match status" value="1"/>
</dbReference>
<evidence type="ECO:0000256" key="1">
    <source>
        <dbReference type="ARBA" id="ARBA00038158"/>
    </source>
</evidence>
<dbReference type="STRING" id="363999.A0A439DK90"/>